<evidence type="ECO:0000256" key="1">
    <source>
        <dbReference type="ARBA" id="ARBA00001946"/>
    </source>
</evidence>
<dbReference type="InterPro" id="IPR023214">
    <property type="entry name" value="HAD_sf"/>
</dbReference>
<dbReference type="Pfam" id="PF00702">
    <property type="entry name" value="Hydrolase"/>
    <property type="match status" value="1"/>
</dbReference>
<dbReference type="SFLD" id="SFLDS00003">
    <property type="entry name" value="Haloacid_Dehalogenase"/>
    <property type="match status" value="1"/>
</dbReference>
<evidence type="ECO:0000256" key="2">
    <source>
        <dbReference type="ARBA" id="ARBA00006171"/>
    </source>
</evidence>
<evidence type="ECO:0000313" key="6">
    <source>
        <dbReference type="Proteomes" id="UP000282674"/>
    </source>
</evidence>
<dbReference type="SFLD" id="SFLDG01129">
    <property type="entry name" value="C1.5:_HAD__Beta-PGM__Phosphata"/>
    <property type="match status" value="1"/>
</dbReference>
<comment type="cofactor">
    <cofactor evidence="1">
        <name>Mg(2+)</name>
        <dbReference type="ChEBI" id="CHEBI:18420"/>
    </cofactor>
</comment>
<keyword evidence="3" id="KW-0479">Metal-binding</keyword>
<reference evidence="5 6" key="1">
    <citation type="submission" date="2018-10" db="EMBL/GenBank/DDBJ databases">
        <title>Isolation from soil.</title>
        <authorList>
            <person name="Hu J."/>
        </authorList>
    </citation>
    <scope>NUCLEOTIDE SEQUENCE [LARGE SCALE GENOMIC DNA]</scope>
    <source>
        <strain evidence="5 6">NEAU-Ht49</strain>
    </source>
</reference>
<sequence>MPYELVIFDNDGVLVDSERIAHRVLAEYLTELGYPMTLEESLQHFLGTAARNVHTVIADRHGGRLPDDFTARWQERVYAAFRQSLTATPGAADLLTDLRRSGVPYCLASSSDRAWIDLALDLTGLRSHFRPETVFSAEDVGGVGKPAPDLFLRAAASLGVAPRNCLVVEDSPNGVLAARAAGMDVLGYTALTPSERLRTAGATHLIAHLSEVTGHQGVAIEEDPSPVH</sequence>
<dbReference type="SFLD" id="SFLDG01135">
    <property type="entry name" value="C1.5.6:_HAD__Beta-PGM__Phospha"/>
    <property type="match status" value="1"/>
</dbReference>
<keyword evidence="6" id="KW-1185">Reference proteome</keyword>
<comment type="similarity">
    <text evidence="2">Belongs to the HAD-like hydrolase superfamily. CbbY/CbbZ/Gph/YieH family.</text>
</comment>
<dbReference type="PANTHER" id="PTHR46193">
    <property type="entry name" value="6-PHOSPHOGLUCONATE PHOSPHATASE"/>
    <property type="match status" value="1"/>
</dbReference>
<protein>
    <submittedName>
        <fullName evidence="5">HAD family phosphatase</fullName>
    </submittedName>
</protein>
<dbReference type="GO" id="GO:0046872">
    <property type="term" value="F:metal ion binding"/>
    <property type="evidence" value="ECO:0007669"/>
    <property type="project" value="UniProtKB-KW"/>
</dbReference>
<name>A0A3M2M5P6_9ACTN</name>
<evidence type="ECO:0000256" key="3">
    <source>
        <dbReference type="ARBA" id="ARBA00022723"/>
    </source>
</evidence>
<dbReference type="Gene3D" id="3.40.50.1000">
    <property type="entry name" value="HAD superfamily/HAD-like"/>
    <property type="match status" value="1"/>
</dbReference>
<dbReference type="AlphaFoldDB" id="A0A3M2M5P6"/>
<dbReference type="NCBIfam" id="TIGR01509">
    <property type="entry name" value="HAD-SF-IA-v3"/>
    <property type="match status" value="1"/>
</dbReference>
<dbReference type="OrthoDB" id="9812856at2"/>
<dbReference type="InterPro" id="IPR023198">
    <property type="entry name" value="PGP-like_dom2"/>
</dbReference>
<organism evidence="5 6">
    <name type="scientific">Actinomadura harenae</name>
    <dbReference type="NCBI Taxonomy" id="2483351"/>
    <lineage>
        <taxon>Bacteria</taxon>
        <taxon>Bacillati</taxon>
        <taxon>Actinomycetota</taxon>
        <taxon>Actinomycetes</taxon>
        <taxon>Streptosporangiales</taxon>
        <taxon>Thermomonosporaceae</taxon>
        <taxon>Actinomadura</taxon>
    </lineage>
</organism>
<dbReference type="CDD" id="cd07526">
    <property type="entry name" value="HAD_BPGM_like"/>
    <property type="match status" value="1"/>
</dbReference>
<keyword evidence="4" id="KW-0460">Magnesium</keyword>
<dbReference type="EMBL" id="RFFG01000016">
    <property type="protein sequence ID" value="RMI44891.1"/>
    <property type="molecule type" value="Genomic_DNA"/>
</dbReference>
<dbReference type="PANTHER" id="PTHR46193:SF10">
    <property type="entry name" value="6-PHOSPHOGLUCONATE PHOSPHATASE"/>
    <property type="match status" value="1"/>
</dbReference>
<dbReference type="InterPro" id="IPR036412">
    <property type="entry name" value="HAD-like_sf"/>
</dbReference>
<dbReference type="RefSeq" id="WP_122194329.1">
    <property type="nucleotide sequence ID" value="NZ_JBHSKC010000032.1"/>
</dbReference>
<dbReference type="InterPro" id="IPR051600">
    <property type="entry name" value="Beta-PGM-like"/>
</dbReference>
<dbReference type="GO" id="GO:0003824">
    <property type="term" value="F:catalytic activity"/>
    <property type="evidence" value="ECO:0007669"/>
    <property type="project" value="UniProtKB-ARBA"/>
</dbReference>
<evidence type="ECO:0000256" key="4">
    <source>
        <dbReference type="ARBA" id="ARBA00022842"/>
    </source>
</evidence>
<dbReference type="Gene3D" id="1.10.150.240">
    <property type="entry name" value="Putative phosphatase, domain 2"/>
    <property type="match status" value="1"/>
</dbReference>
<dbReference type="InterPro" id="IPR006439">
    <property type="entry name" value="HAD-SF_hydro_IA"/>
</dbReference>
<dbReference type="Proteomes" id="UP000282674">
    <property type="component" value="Unassembled WGS sequence"/>
</dbReference>
<dbReference type="SUPFAM" id="SSF56784">
    <property type="entry name" value="HAD-like"/>
    <property type="match status" value="1"/>
</dbReference>
<proteinExistence type="inferred from homology"/>
<gene>
    <name evidence="5" type="ORF">EBO15_11465</name>
</gene>
<comment type="caution">
    <text evidence="5">The sequence shown here is derived from an EMBL/GenBank/DDBJ whole genome shotgun (WGS) entry which is preliminary data.</text>
</comment>
<evidence type="ECO:0000313" key="5">
    <source>
        <dbReference type="EMBL" id="RMI44891.1"/>
    </source>
</evidence>
<accession>A0A3M2M5P6</accession>